<dbReference type="EMBL" id="PFEK01000055">
    <property type="protein sequence ID" value="PJE67363.1"/>
    <property type="molecule type" value="Genomic_DNA"/>
</dbReference>
<dbReference type="InterPro" id="IPR004087">
    <property type="entry name" value="KH_dom"/>
</dbReference>
<keyword evidence="3 8" id="KW-0694">RNA-binding</keyword>
<keyword evidence="5 8" id="KW-0687">Ribonucleoprotein</keyword>
<dbReference type="Pfam" id="PF07650">
    <property type="entry name" value="KH_2"/>
    <property type="match status" value="1"/>
</dbReference>
<organism evidence="11 12">
    <name type="scientific">Candidatus Shapirobacteria bacterium CG10_big_fil_rev_8_21_14_0_10_40_9</name>
    <dbReference type="NCBI Taxonomy" id="1974888"/>
    <lineage>
        <taxon>Bacteria</taxon>
        <taxon>Candidatus Shapironibacteriota</taxon>
    </lineage>
</organism>
<evidence type="ECO:0000256" key="6">
    <source>
        <dbReference type="ARBA" id="ARBA00024998"/>
    </source>
</evidence>
<dbReference type="Pfam" id="PF00189">
    <property type="entry name" value="Ribosomal_S3_C"/>
    <property type="match status" value="1"/>
</dbReference>
<evidence type="ECO:0000256" key="4">
    <source>
        <dbReference type="ARBA" id="ARBA00022980"/>
    </source>
</evidence>
<dbReference type="InterPro" id="IPR018280">
    <property type="entry name" value="Ribosomal_uS3_CS"/>
</dbReference>
<protein>
    <recommendedName>
        <fullName evidence="7 8">Small ribosomal subunit protein uS3</fullName>
    </recommendedName>
</protein>
<dbReference type="GO" id="GO:0022627">
    <property type="term" value="C:cytosolic small ribosomal subunit"/>
    <property type="evidence" value="ECO:0007669"/>
    <property type="project" value="TreeGrafter"/>
</dbReference>
<dbReference type="InterPro" id="IPR036419">
    <property type="entry name" value="Ribosomal_S3_C_sf"/>
</dbReference>
<comment type="function">
    <text evidence="6 8">Binds the lower part of the 30S subunit head. Binds mRNA in the 70S ribosome, positioning it for translation.</text>
</comment>
<dbReference type="NCBIfam" id="TIGR01009">
    <property type="entry name" value="rpsC_bact"/>
    <property type="match status" value="1"/>
</dbReference>
<evidence type="ECO:0000259" key="10">
    <source>
        <dbReference type="PROSITE" id="PS50823"/>
    </source>
</evidence>
<sequence length="209" mass="23430">MGQKVNPIGFRLGIIKSWQSTWFAGKREYPKNLLEDLKIRKFLFEKLKLAGIVGVNIDRLIHKMKITIHVSRPGVVIGRGGSGLEELKKMIILLVSLPEPEKNVQIEVVEVSDPELSAILVATRIASELERRFPHRRVVKKTIERVMSAGAKGIKIVLSGRIAGAEISRRERFAKGKLPLSTIRANIDFAKIAALTRSGYIGVKVWIYK</sequence>
<evidence type="ECO:0000256" key="8">
    <source>
        <dbReference type="HAMAP-Rule" id="MF_01309"/>
    </source>
</evidence>
<evidence type="ECO:0000313" key="12">
    <source>
        <dbReference type="Proteomes" id="UP000231474"/>
    </source>
</evidence>
<feature type="domain" description="KH type-2" evidence="10">
    <location>
        <begin position="39"/>
        <end position="112"/>
    </location>
</feature>
<name>A0A2M8L365_9BACT</name>
<dbReference type="FunFam" id="3.30.300.20:FF:000001">
    <property type="entry name" value="30S ribosomal protein S3"/>
    <property type="match status" value="1"/>
</dbReference>
<comment type="caution">
    <text evidence="11">The sequence shown here is derived from an EMBL/GenBank/DDBJ whole genome shotgun (WGS) entry which is preliminary data.</text>
</comment>
<dbReference type="GO" id="GO:0019843">
    <property type="term" value="F:rRNA binding"/>
    <property type="evidence" value="ECO:0007669"/>
    <property type="project" value="UniProtKB-UniRule"/>
</dbReference>
<dbReference type="InterPro" id="IPR015946">
    <property type="entry name" value="KH_dom-like_a/b"/>
</dbReference>
<dbReference type="Gene3D" id="3.30.300.20">
    <property type="match status" value="1"/>
</dbReference>
<accession>A0A2M8L365</accession>
<dbReference type="Proteomes" id="UP000231474">
    <property type="component" value="Unassembled WGS sequence"/>
</dbReference>
<dbReference type="SUPFAM" id="SSF54821">
    <property type="entry name" value="Ribosomal protein S3 C-terminal domain"/>
    <property type="match status" value="1"/>
</dbReference>
<gene>
    <name evidence="8" type="primary">rpsC</name>
    <name evidence="11" type="ORF">COU95_02820</name>
</gene>
<evidence type="ECO:0000256" key="5">
    <source>
        <dbReference type="ARBA" id="ARBA00023274"/>
    </source>
</evidence>
<dbReference type="AlphaFoldDB" id="A0A2M8L365"/>
<dbReference type="InterPro" id="IPR005704">
    <property type="entry name" value="Ribosomal_uS3_bac-typ"/>
</dbReference>
<dbReference type="GO" id="GO:0003729">
    <property type="term" value="F:mRNA binding"/>
    <property type="evidence" value="ECO:0007669"/>
    <property type="project" value="UniProtKB-UniRule"/>
</dbReference>
<dbReference type="GO" id="GO:0003735">
    <property type="term" value="F:structural constituent of ribosome"/>
    <property type="evidence" value="ECO:0007669"/>
    <property type="project" value="InterPro"/>
</dbReference>
<evidence type="ECO:0000256" key="9">
    <source>
        <dbReference type="RuleBase" id="RU003624"/>
    </source>
</evidence>
<keyword evidence="4 8" id="KW-0689">Ribosomal protein</keyword>
<dbReference type="SMART" id="SM00322">
    <property type="entry name" value="KH"/>
    <property type="match status" value="1"/>
</dbReference>
<evidence type="ECO:0000256" key="1">
    <source>
        <dbReference type="ARBA" id="ARBA00010761"/>
    </source>
</evidence>
<dbReference type="InterPro" id="IPR057258">
    <property type="entry name" value="Ribosomal_uS3"/>
</dbReference>
<evidence type="ECO:0000256" key="2">
    <source>
        <dbReference type="ARBA" id="ARBA00022730"/>
    </source>
</evidence>
<dbReference type="Gene3D" id="3.30.1140.32">
    <property type="entry name" value="Ribosomal protein S3, C-terminal domain"/>
    <property type="match status" value="1"/>
</dbReference>
<dbReference type="SUPFAM" id="SSF54814">
    <property type="entry name" value="Prokaryotic type KH domain (KH-domain type II)"/>
    <property type="match status" value="1"/>
</dbReference>
<evidence type="ECO:0000256" key="7">
    <source>
        <dbReference type="ARBA" id="ARBA00035257"/>
    </source>
</evidence>
<dbReference type="PROSITE" id="PS50823">
    <property type="entry name" value="KH_TYPE_2"/>
    <property type="match status" value="1"/>
</dbReference>
<dbReference type="GO" id="GO:0006412">
    <property type="term" value="P:translation"/>
    <property type="evidence" value="ECO:0007669"/>
    <property type="project" value="UniProtKB-UniRule"/>
</dbReference>
<dbReference type="InterPro" id="IPR001351">
    <property type="entry name" value="Ribosomal_uS3_C"/>
</dbReference>
<comment type="similarity">
    <text evidence="1 8 9">Belongs to the universal ribosomal protein uS3 family.</text>
</comment>
<proteinExistence type="inferred from homology"/>
<dbReference type="CDD" id="cd02412">
    <property type="entry name" value="KH-II_30S_S3"/>
    <property type="match status" value="1"/>
</dbReference>
<dbReference type="HAMAP" id="MF_01309_B">
    <property type="entry name" value="Ribosomal_uS3_B"/>
    <property type="match status" value="1"/>
</dbReference>
<evidence type="ECO:0000256" key="3">
    <source>
        <dbReference type="ARBA" id="ARBA00022884"/>
    </source>
</evidence>
<comment type="subunit">
    <text evidence="8">Part of the 30S ribosomal subunit. Forms a tight complex with proteins S10 and S14.</text>
</comment>
<dbReference type="PANTHER" id="PTHR11760">
    <property type="entry name" value="30S/40S RIBOSOMAL PROTEIN S3"/>
    <property type="match status" value="1"/>
</dbReference>
<evidence type="ECO:0000313" key="11">
    <source>
        <dbReference type="EMBL" id="PJE67363.1"/>
    </source>
</evidence>
<dbReference type="InterPro" id="IPR004044">
    <property type="entry name" value="KH_dom_type_2"/>
</dbReference>
<dbReference type="PANTHER" id="PTHR11760:SF32">
    <property type="entry name" value="SMALL RIBOSOMAL SUBUNIT PROTEIN US3"/>
    <property type="match status" value="1"/>
</dbReference>
<reference evidence="12" key="1">
    <citation type="submission" date="2017-09" db="EMBL/GenBank/DDBJ databases">
        <title>Depth-based differentiation of microbial function through sediment-hosted aquifers and enrichment of novel symbionts in the deep terrestrial subsurface.</title>
        <authorList>
            <person name="Probst A.J."/>
            <person name="Ladd B."/>
            <person name="Jarett J.K."/>
            <person name="Geller-Mcgrath D.E."/>
            <person name="Sieber C.M.K."/>
            <person name="Emerson J.B."/>
            <person name="Anantharaman K."/>
            <person name="Thomas B.C."/>
            <person name="Malmstrom R."/>
            <person name="Stieglmeier M."/>
            <person name="Klingl A."/>
            <person name="Woyke T."/>
            <person name="Ryan C.M."/>
            <person name="Banfield J.F."/>
        </authorList>
    </citation>
    <scope>NUCLEOTIDE SEQUENCE [LARGE SCALE GENOMIC DNA]</scope>
</reference>
<keyword evidence="2 8" id="KW-0699">rRNA-binding</keyword>
<dbReference type="PROSITE" id="PS00548">
    <property type="entry name" value="RIBOSOMAL_S3"/>
    <property type="match status" value="1"/>
</dbReference>
<dbReference type="InterPro" id="IPR009019">
    <property type="entry name" value="KH_sf_prok-type"/>
</dbReference>